<protein>
    <submittedName>
        <fullName evidence="1">Uncharacterized protein</fullName>
    </submittedName>
</protein>
<dbReference type="EMBL" id="KV878237">
    <property type="protein sequence ID" value="OJZ91395.1"/>
    <property type="molecule type" value="Genomic_DNA"/>
</dbReference>
<dbReference type="Proteomes" id="UP000184063">
    <property type="component" value="Unassembled WGS sequence"/>
</dbReference>
<reference evidence="2" key="1">
    <citation type="journal article" date="2017" name="Genome Biol.">
        <title>Comparative genomics reveals high biological diversity and specific adaptations in the industrially and medically important fungal genus Aspergillus.</title>
        <authorList>
            <person name="de Vries R.P."/>
            <person name="Riley R."/>
            <person name="Wiebenga A."/>
            <person name="Aguilar-Osorio G."/>
            <person name="Amillis S."/>
            <person name="Uchima C.A."/>
            <person name="Anderluh G."/>
            <person name="Asadollahi M."/>
            <person name="Askin M."/>
            <person name="Barry K."/>
            <person name="Battaglia E."/>
            <person name="Bayram O."/>
            <person name="Benocci T."/>
            <person name="Braus-Stromeyer S.A."/>
            <person name="Caldana C."/>
            <person name="Canovas D."/>
            <person name="Cerqueira G.C."/>
            <person name="Chen F."/>
            <person name="Chen W."/>
            <person name="Choi C."/>
            <person name="Clum A."/>
            <person name="Dos Santos R.A."/>
            <person name="Damasio A.R."/>
            <person name="Diallinas G."/>
            <person name="Emri T."/>
            <person name="Fekete E."/>
            <person name="Flipphi M."/>
            <person name="Freyberg S."/>
            <person name="Gallo A."/>
            <person name="Gournas C."/>
            <person name="Habgood R."/>
            <person name="Hainaut M."/>
            <person name="Harispe M.L."/>
            <person name="Henrissat B."/>
            <person name="Hilden K.S."/>
            <person name="Hope R."/>
            <person name="Hossain A."/>
            <person name="Karabika E."/>
            <person name="Karaffa L."/>
            <person name="Karanyi Z."/>
            <person name="Krasevec N."/>
            <person name="Kuo A."/>
            <person name="Kusch H."/>
            <person name="LaButti K."/>
            <person name="Lagendijk E.L."/>
            <person name="Lapidus A."/>
            <person name="Levasseur A."/>
            <person name="Lindquist E."/>
            <person name="Lipzen A."/>
            <person name="Logrieco A.F."/>
            <person name="MacCabe A."/>
            <person name="Maekelae M.R."/>
            <person name="Malavazi I."/>
            <person name="Melin P."/>
            <person name="Meyer V."/>
            <person name="Mielnichuk N."/>
            <person name="Miskei M."/>
            <person name="Molnar A.P."/>
            <person name="Mule G."/>
            <person name="Ngan C.Y."/>
            <person name="Orejas M."/>
            <person name="Orosz E."/>
            <person name="Ouedraogo J.P."/>
            <person name="Overkamp K.M."/>
            <person name="Park H.-S."/>
            <person name="Perrone G."/>
            <person name="Piumi F."/>
            <person name="Punt P.J."/>
            <person name="Ram A.F."/>
            <person name="Ramon A."/>
            <person name="Rauscher S."/>
            <person name="Record E."/>
            <person name="Riano-Pachon D.M."/>
            <person name="Robert V."/>
            <person name="Roehrig J."/>
            <person name="Ruller R."/>
            <person name="Salamov A."/>
            <person name="Salih N.S."/>
            <person name="Samson R.A."/>
            <person name="Sandor E."/>
            <person name="Sanguinetti M."/>
            <person name="Schuetze T."/>
            <person name="Sepcic K."/>
            <person name="Shelest E."/>
            <person name="Sherlock G."/>
            <person name="Sophianopoulou V."/>
            <person name="Squina F.M."/>
            <person name="Sun H."/>
            <person name="Susca A."/>
            <person name="Todd R.B."/>
            <person name="Tsang A."/>
            <person name="Unkles S.E."/>
            <person name="van de Wiele N."/>
            <person name="van Rossen-Uffink D."/>
            <person name="Oliveira J.V."/>
            <person name="Vesth T.C."/>
            <person name="Visser J."/>
            <person name="Yu J.-H."/>
            <person name="Zhou M."/>
            <person name="Andersen M.R."/>
            <person name="Archer D.B."/>
            <person name="Baker S.E."/>
            <person name="Benoit I."/>
            <person name="Brakhage A.A."/>
            <person name="Braus G.H."/>
            <person name="Fischer R."/>
            <person name="Frisvad J.C."/>
            <person name="Goldman G.H."/>
            <person name="Houbraken J."/>
            <person name="Oakley B."/>
            <person name="Pocsi I."/>
            <person name="Scazzocchio C."/>
            <person name="Seiboth B."/>
            <person name="vanKuyk P.A."/>
            <person name="Wortman J."/>
            <person name="Dyer P.S."/>
            <person name="Grigoriev I.V."/>
        </authorList>
    </citation>
    <scope>NUCLEOTIDE SEQUENCE [LARGE SCALE GENOMIC DNA]</scope>
    <source>
        <strain evidence="2">CBS 106.47</strain>
    </source>
</reference>
<dbReference type="VEuPathDB" id="FungiDB:ASPFODRAFT_452603"/>
<dbReference type="AlphaFoldDB" id="A0A1M3TXE8"/>
<sequence>MQCRFREIVSFSIVASFSPHSTKGKTREEILKLTAVLNEKAPADFCLFRESCILDASAYLACASSSCGLIAMQSTIVSRLLDSISTNDLANFTLCATCIAYLRTWGTRVSVDESQGVCDFLEIPLVMQTYCSRKVMHEDHLTNTVPQLLFN</sequence>
<evidence type="ECO:0000313" key="2">
    <source>
        <dbReference type="Proteomes" id="UP000184063"/>
    </source>
</evidence>
<evidence type="ECO:0000313" key="1">
    <source>
        <dbReference type="EMBL" id="OJZ91395.1"/>
    </source>
</evidence>
<proteinExistence type="predicted"/>
<organism evidence="1 2">
    <name type="scientific">Aspergillus luchuensis (strain CBS 106.47)</name>
    <dbReference type="NCBI Taxonomy" id="1137211"/>
    <lineage>
        <taxon>Eukaryota</taxon>
        <taxon>Fungi</taxon>
        <taxon>Dikarya</taxon>
        <taxon>Ascomycota</taxon>
        <taxon>Pezizomycotina</taxon>
        <taxon>Eurotiomycetes</taxon>
        <taxon>Eurotiomycetidae</taxon>
        <taxon>Eurotiales</taxon>
        <taxon>Aspergillaceae</taxon>
        <taxon>Aspergillus</taxon>
        <taxon>Aspergillus subgen. Circumdati</taxon>
    </lineage>
</organism>
<name>A0A1M3TXE8_ASPLC</name>
<accession>A0A1M3TXE8</accession>
<gene>
    <name evidence="1" type="ORF">ASPFODRAFT_452603</name>
</gene>